<dbReference type="InterPro" id="IPR036318">
    <property type="entry name" value="FAD-bd_PCMH-like_sf"/>
</dbReference>
<dbReference type="GO" id="GO:0071949">
    <property type="term" value="F:FAD binding"/>
    <property type="evidence" value="ECO:0007669"/>
    <property type="project" value="InterPro"/>
</dbReference>
<dbReference type="Pfam" id="PF00941">
    <property type="entry name" value="FAD_binding_5"/>
    <property type="match status" value="1"/>
</dbReference>
<dbReference type="PANTHER" id="PTHR42659">
    <property type="entry name" value="XANTHINE DEHYDROGENASE SUBUNIT C-RELATED"/>
    <property type="match status" value="1"/>
</dbReference>
<dbReference type="Gene3D" id="3.30.465.10">
    <property type="match status" value="1"/>
</dbReference>
<dbReference type="Proteomes" id="UP000778951">
    <property type="component" value="Unassembled WGS sequence"/>
</dbReference>
<dbReference type="AlphaFoldDB" id="A0A968KZ80"/>
<sequence>MMQGNRYIAPEILEPLSLSQLAQIIHRRPRALLMGGGVHVRVNQDSELFSLPAEIVLLHKVAELTRLTRNDHFLEVGASVTLQHFLEQAGEYLPPILSQTIKEIATVALRNQMTIAGSIALPNYRSDLFVVLALLEAKVEIRDFTHRGGRGKIRKEALLRLVREGFLDIASAEVITAIRLPITHWTHWQYRKIQRPFTSDQRTLIIAMVARVEKAMVLGFHLIILTHGQHLFYDYNLNTQAIGRRYPLSPKDRDYFLELLQESLTTDEESFSDYMRHVIEEVVIDFLQGRNSTFPQG</sequence>
<protein>
    <recommendedName>
        <fullName evidence="1">FAD-binding PCMH-type domain-containing protein</fullName>
    </recommendedName>
</protein>
<evidence type="ECO:0000313" key="2">
    <source>
        <dbReference type="EMBL" id="NIZ69051.1"/>
    </source>
</evidence>
<dbReference type="InterPro" id="IPR002346">
    <property type="entry name" value="Mopterin_DH_FAD-bd"/>
</dbReference>
<keyword evidence="3" id="KW-1185">Reference proteome</keyword>
<reference evidence="2" key="1">
    <citation type="submission" date="2020-03" db="EMBL/GenBank/DDBJ databases">
        <title>Spirochaetal bacteria isolated from arthropods constitute a novel genus Entomospira genus novum within the order Spirochaetales.</title>
        <authorList>
            <person name="Grana-Miraglia L."/>
            <person name="Sikutova S."/>
            <person name="Fingerle V."/>
            <person name="Sing A."/>
            <person name="Castillo-Ramirez S."/>
            <person name="Margos G."/>
            <person name="Rudolf I."/>
        </authorList>
    </citation>
    <scope>NUCLEOTIDE SEQUENCE</scope>
    <source>
        <strain evidence="2">BR149</strain>
    </source>
</reference>
<dbReference type="SUPFAM" id="SSF56176">
    <property type="entry name" value="FAD-binding/transporter-associated domain-like"/>
    <property type="match status" value="1"/>
</dbReference>
<dbReference type="InterPro" id="IPR016166">
    <property type="entry name" value="FAD-bd_PCMH"/>
</dbReference>
<dbReference type="RefSeq" id="WP_167695154.1">
    <property type="nucleotide sequence ID" value="NZ_CP118181.1"/>
</dbReference>
<proteinExistence type="predicted"/>
<dbReference type="InterPro" id="IPR016169">
    <property type="entry name" value="FAD-bd_PCMH_sub2"/>
</dbReference>
<accession>A0A968KZ80</accession>
<dbReference type="EMBL" id="JAATLM010000001">
    <property type="protein sequence ID" value="NIZ69051.1"/>
    <property type="molecule type" value="Genomic_DNA"/>
</dbReference>
<dbReference type="GO" id="GO:0016491">
    <property type="term" value="F:oxidoreductase activity"/>
    <property type="evidence" value="ECO:0007669"/>
    <property type="project" value="InterPro"/>
</dbReference>
<dbReference type="PROSITE" id="PS51387">
    <property type="entry name" value="FAD_PCMH"/>
    <property type="match status" value="1"/>
</dbReference>
<organism evidence="2 3">
    <name type="scientific">Entomospira culicis</name>
    <dbReference type="NCBI Taxonomy" id="2719989"/>
    <lineage>
        <taxon>Bacteria</taxon>
        <taxon>Pseudomonadati</taxon>
        <taxon>Spirochaetota</taxon>
        <taxon>Spirochaetia</taxon>
        <taxon>Spirochaetales</taxon>
        <taxon>Spirochaetaceae</taxon>
        <taxon>Entomospira</taxon>
    </lineage>
</organism>
<evidence type="ECO:0000259" key="1">
    <source>
        <dbReference type="PROSITE" id="PS51387"/>
    </source>
</evidence>
<comment type="caution">
    <text evidence="2">The sequence shown here is derived from an EMBL/GenBank/DDBJ whole genome shotgun (WGS) entry which is preliminary data.</text>
</comment>
<evidence type="ECO:0000313" key="3">
    <source>
        <dbReference type="Proteomes" id="UP000778951"/>
    </source>
</evidence>
<gene>
    <name evidence="2" type="ORF">HCT48_02335</name>
</gene>
<name>A0A968KZ80_9SPIO</name>
<dbReference type="InterPro" id="IPR051312">
    <property type="entry name" value="Diverse_Substr_Oxidored"/>
</dbReference>
<dbReference type="PANTHER" id="PTHR42659:SF9">
    <property type="entry name" value="XANTHINE DEHYDROGENASE FAD-BINDING SUBUNIT XDHB-RELATED"/>
    <property type="match status" value="1"/>
</dbReference>
<feature type="domain" description="FAD-binding PCMH-type" evidence="1">
    <location>
        <begin position="5"/>
        <end position="185"/>
    </location>
</feature>